<dbReference type="Proteomes" id="UP000315677">
    <property type="component" value="Unassembled WGS sequence"/>
</dbReference>
<keyword evidence="1" id="KW-0472">Membrane</keyword>
<name>A0A543DRP5_9PSEU</name>
<proteinExistence type="predicted"/>
<feature type="transmembrane region" description="Helical" evidence="1">
    <location>
        <begin position="14"/>
        <end position="35"/>
    </location>
</feature>
<keyword evidence="1" id="KW-1133">Transmembrane helix</keyword>
<evidence type="ECO:0000256" key="1">
    <source>
        <dbReference type="SAM" id="Phobius"/>
    </source>
</evidence>
<reference evidence="2 3" key="1">
    <citation type="submission" date="2019-06" db="EMBL/GenBank/DDBJ databases">
        <title>Sequencing the genomes of 1000 actinobacteria strains.</title>
        <authorList>
            <person name="Klenk H.-P."/>
        </authorList>
    </citation>
    <scope>NUCLEOTIDE SEQUENCE [LARGE SCALE GENOMIC DNA]</scope>
    <source>
        <strain evidence="2 3">DSM 45301</strain>
    </source>
</reference>
<gene>
    <name evidence="2" type="ORF">FB558_4570</name>
</gene>
<keyword evidence="1" id="KW-0812">Transmembrane</keyword>
<dbReference type="EMBL" id="VFPA01000002">
    <property type="protein sequence ID" value="TQM11995.1"/>
    <property type="molecule type" value="Genomic_DNA"/>
</dbReference>
<keyword evidence="3" id="KW-1185">Reference proteome</keyword>
<dbReference type="RefSeq" id="WP_170231470.1">
    <property type="nucleotide sequence ID" value="NZ_VFPA01000002.1"/>
</dbReference>
<evidence type="ECO:0000313" key="2">
    <source>
        <dbReference type="EMBL" id="TQM11995.1"/>
    </source>
</evidence>
<dbReference type="AlphaFoldDB" id="A0A543DRP5"/>
<organism evidence="2 3">
    <name type="scientific">Pseudonocardia kunmingensis</name>
    <dbReference type="NCBI Taxonomy" id="630975"/>
    <lineage>
        <taxon>Bacteria</taxon>
        <taxon>Bacillati</taxon>
        <taxon>Actinomycetota</taxon>
        <taxon>Actinomycetes</taxon>
        <taxon>Pseudonocardiales</taxon>
        <taxon>Pseudonocardiaceae</taxon>
        <taxon>Pseudonocardia</taxon>
    </lineage>
</organism>
<sequence>MGDLDDVWEVVLDYWTVTIFLPAVLLLLATLAFITRVMDKKEERR</sequence>
<protein>
    <submittedName>
        <fullName evidence="2">Uncharacterized protein</fullName>
    </submittedName>
</protein>
<evidence type="ECO:0000313" key="3">
    <source>
        <dbReference type="Proteomes" id="UP000315677"/>
    </source>
</evidence>
<accession>A0A543DRP5</accession>
<comment type="caution">
    <text evidence="2">The sequence shown here is derived from an EMBL/GenBank/DDBJ whole genome shotgun (WGS) entry which is preliminary data.</text>
</comment>